<accession>A0A2I0UDN5</accession>
<reference evidence="2" key="2">
    <citation type="submission" date="2017-12" db="EMBL/GenBank/DDBJ databases">
        <title>Genome sequence of the Bar-tailed Godwit (Limosa lapponica baueri).</title>
        <authorList>
            <person name="Lima N.C.B."/>
            <person name="Parody-Merino A.M."/>
            <person name="Battley P.F."/>
            <person name="Fidler A.E."/>
            <person name="Prosdocimi F."/>
        </authorList>
    </citation>
    <scope>NUCLEOTIDE SEQUENCE [LARGE SCALE GENOMIC DNA]</scope>
</reference>
<name>A0A2I0UDN5_LIMLA</name>
<sequence>MLFCQAASQVGGPQHILVNEADPPQVQDFVLLVELHEVPVSPFLQPSKVPLEGSMTLWCISQSSSLGVIYKLAEGGPCPIIQISNEDYWNCTQY</sequence>
<protein>
    <submittedName>
        <fullName evidence="1">Uncharacterized protein</fullName>
    </submittedName>
</protein>
<keyword evidence="2" id="KW-1185">Reference proteome</keyword>
<organism evidence="1 2">
    <name type="scientific">Limosa lapponica baueri</name>
    <dbReference type="NCBI Taxonomy" id="1758121"/>
    <lineage>
        <taxon>Eukaryota</taxon>
        <taxon>Metazoa</taxon>
        <taxon>Chordata</taxon>
        <taxon>Craniata</taxon>
        <taxon>Vertebrata</taxon>
        <taxon>Euteleostomi</taxon>
        <taxon>Archelosauria</taxon>
        <taxon>Archosauria</taxon>
        <taxon>Dinosauria</taxon>
        <taxon>Saurischia</taxon>
        <taxon>Theropoda</taxon>
        <taxon>Coelurosauria</taxon>
        <taxon>Aves</taxon>
        <taxon>Neognathae</taxon>
        <taxon>Neoaves</taxon>
        <taxon>Charadriiformes</taxon>
        <taxon>Scolopacidae</taxon>
        <taxon>Limosa</taxon>
    </lineage>
</organism>
<evidence type="ECO:0000313" key="1">
    <source>
        <dbReference type="EMBL" id="PKU44133.1"/>
    </source>
</evidence>
<proteinExistence type="predicted"/>
<reference evidence="2" key="1">
    <citation type="submission" date="2017-11" db="EMBL/GenBank/DDBJ databases">
        <authorList>
            <person name="Lima N.C."/>
            <person name="Parody-Merino A.M."/>
            <person name="Battley P.F."/>
            <person name="Fidler A.E."/>
            <person name="Prosdocimi F."/>
        </authorList>
    </citation>
    <scope>NUCLEOTIDE SEQUENCE [LARGE SCALE GENOMIC DNA]</scope>
</reference>
<dbReference type="Proteomes" id="UP000233556">
    <property type="component" value="Unassembled WGS sequence"/>
</dbReference>
<dbReference type="EMBL" id="KZ505847">
    <property type="protein sequence ID" value="PKU44133.1"/>
    <property type="molecule type" value="Genomic_DNA"/>
</dbReference>
<evidence type="ECO:0000313" key="2">
    <source>
        <dbReference type="Proteomes" id="UP000233556"/>
    </source>
</evidence>
<gene>
    <name evidence="1" type="ORF">llap_5545</name>
</gene>
<dbReference type="AlphaFoldDB" id="A0A2I0UDN5"/>
<dbReference type="OrthoDB" id="9222392at2759"/>